<evidence type="ECO:0000313" key="4">
    <source>
        <dbReference type="Proteomes" id="UP000177407"/>
    </source>
</evidence>
<feature type="chain" id="PRO_5009521123" description="Putative amidase domain-containing protein" evidence="1">
    <location>
        <begin position="30"/>
        <end position="342"/>
    </location>
</feature>
<sequence>MCKIPKKKYLTFLLVLATLFFLSSPIINAEDNKFKLASKESLKEYYESEDENFYDYIPKELLQKYGATINKIDDLIKNGNYIGGVLSTNNEFSLNYYIKWIQVAIFPYIKDKKFTNEVNLFLSDASEYVINKEKIKKRWEKLGGEPQSTVWRDGKDNKISSVRIAIDGLGYNATKAVEYAKKWTDNTRELRNPNYSYYIGRFDCTDFVSQVLHDSTAGNLSEIRIDHWGFDYDDLDNWYYANGFLNPPSWTWGGAQNFYSHLGSYRRNITRLTNWRDVRVGDIIQWDMTPSNRTVDIGHSTVVTKIERGNYYLTYHSTDKEDEPITTFTSSGYIPYAWAINH</sequence>
<feature type="domain" description="Putative amidase" evidence="2">
    <location>
        <begin position="171"/>
        <end position="330"/>
    </location>
</feature>
<protein>
    <recommendedName>
        <fullName evidence="2">Putative amidase domain-containing protein</fullName>
    </recommendedName>
</protein>
<dbReference type="Pfam" id="PF12671">
    <property type="entry name" value="Amidase_6"/>
    <property type="match status" value="1"/>
</dbReference>
<dbReference type="EMBL" id="MFGA01000020">
    <property type="protein sequence ID" value="OGF20820.1"/>
    <property type="molecule type" value="Genomic_DNA"/>
</dbReference>
<comment type="caution">
    <text evidence="3">The sequence shown here is derived from an EMBL/GenBank/DDBJ whole genome shotgun (WGS) entry which is preliminary data.</text>
</comment>
<accession>A0A1F5S2A4</accession>
<gene>
    <name evidence="3" type="ORF">A2257_03580</name>
</gene>
<dbReference type="AlphaFoldDB" id="A0A1F5S2A4"/>
<organism evidence="3 4">
    <name type="scientific">Candidatus Falkowbacteria bacterium RIFOXYA2_FULL_38_12</name>
    <dbReference type="NCBI Taxonomy" id="1797993"/>
    <lineage>
        <taxon>Bacteria</taxon>
        <taxon>Candidatus Falkowiibacteriota</taxon>
    </lineage>
</organism>
<name>A0A1F5S2A4_9BACT</name>
<dbReference type="InterPro" id="IPR024301">
    <property type="entry name" value="Amidase_6"/>
</dbReference>
<dbReference type="Proteomes" id="UP000177407">
    <property type="component" value="Unassembled WGS sequence"/>
</dbReference>
<evidence type="ECO:0000256" key="1">
    <source>
        <dbReference type="SAM" id="SignalP"/>
    </source>
</evidence>
<keyword evidence="1" id="KW-0732">Signal</keyword>
<proteinExistence type="predicted"/>
<dbReference type="PANTHER" id="PTHR40032">
    <property type="entry name" value="EXPORTED PROTEIN-RELATED"/>
    <property type="match status" value="1"/>
</dbReference>
<evidence type="ECO:0000313" key="3">
    <source>
        <dbReference type="EMBL" id="OGF20820.1"/>
    </source>
</evidence>
<reference evidence="3 4" key="1">
    <citation type="journal article" date="2016" name="Nat. Commun.">
        <title>Thousands of microbial genomes shed light on interconnected biogeochemical processes in an aquifer system.</title>
        <authorList>
            <person name="Anantharaman K."/>
            <person name="Brown C.T."/>
            <person name="Hug L.A."/>
            <person name="Sharon I."/>
            <person name="Castelle C.J."/>
            <person name="Probst A.J."/>
            <person name="Thomas B.C."/>
            <person name="Singh A."/>
            <person name="Wilkins M.J."/>
            <person name="Karaoz U."/>
            <person name="Brodie E.L."/>
            <person name="Williams K.H."/>
            <person name="Hubbard S.S."/>
            <person name="Banfield J.F."/>
        </authorList>
    </citation>
    <scope>NUCLEOTIDE SEQUENCE [LARGE SCALE GENOMIC DNA]</scope>
</reference>
<evidence type="ECO:0000259" key="2">
    <source>
        <dbReference type="Pfam" id="PF12671"/>
    </source>
</evidence>
<feature type="signal peptide" evidence="1">
    <location>
        <begin position="1"/>
        <end position="29"/>
    </location>
</feature>
<dbReference type="PANTHER" id="PTHR40032:SF1">
    <property type="entry name" value="EXPORTED PROTEIN"/>
    <property type="match status" value="1"/>
</dbReference>